<dbReference type="EMBL" id="JACGCM010000510">
    <property type="protein sequence ID" value="KAF6171282.1"/>
    <property type="molecule type" value="Genomic_DNA"/>
</dbReference>
<protein>
    <submittedName>
        <fullName evidence="2">Uncharacterized protein</fullName>
    </submittedName>
</protein>
<keyword evidence="1" id="KW-0812">Transmembrane</keyword>
<gene>
    <name evidence="2" type="ORF">GIB67_036950</name>
</gene>
<keyword evidence="1" id="KW-0472">Membrane</keyword>
<accession>A0A7J7NWB0</accession>
<organism evidence="2 3">
    <name type="scientific">Kingdonia uniflora</name>
    <dbReference type="NCBI Taxonomy" id="39325"/>
    <lineage>
        <taxon>Eukaryota</taxon>
        <taxon>Viridiplantae</taxon>
        <taxon>Streptophyta</taxon>
        <taxon>Embryophyta</taxon>
        <taxon>Tracheophyta</taxon>
        <taxon>Spermatophyta</taxon>
        <taxon>Magnoliopsida</taxon>
        <taxon>Ranunculales</taxon>
        <taxon>Circaeasteraceae</taxon>
        <taxon>Kingdonia</taxon>
    </lineage>
</organism>
<feature type="non-terminal residue" evidence="2">
    <location>
        <position position="1"/>
    </location>
</feature>
<name>A0A7J7NWB0_9MAGN</name>
<feature type="transmembrane region" description="Helical" evidence="1">
    <location>
        <begin position="6"/>
        <end position="31"/>
    </location>
</feature>
<dbReference type="Proteomes" id="UP000541444">
    <property type="component" value="Unassembled WGS sequence"/>
</dbReference>
<evidence type="ECO:0000256" key="1">
    <source>
        <dbReference type="SAM" id="Phobius"/>
    </source>
</evidence>
<evidence type="ECO:0000313" key="2">
    <source>
        <dbReference type="EMBL" id="KAF6171282.1"/>
    </source>
</evidence>
<keyword evidence="1" id="KW-1133">Transmembrane helix</keyword>
<proteinExistence type="predicted"/>
<sequence length="51" mass="5941">DVLVFIEYFIFIVFLSCLVLGGVLSSFTCLFKRYSPYVFSFCFILRGLPLF</sequence>
<evidence type="ECO:0000313" key="3">
    <source>
        <dbReference type="Proteomes" id="UP000541444"/>
    </source>
</evidence>
<keyword evidence="3" id="KW-1185">Reference proteome</keyword>
<comment type="caution">
    <text evidence="2">The sequence shown here is derived from an EMBL/GenBank/DDBJ whole genome shotgun (WGS) entry which is preliminary data.</text>
</comment>
<reference evidence="2 3" key="1">
    <citation type="journal article" date="2020" name="IScience">
        <title>Genome Sequencing of the Endangered Kingdonia uniflora (Circaeasteraceae, Ranunculales) Reveals Potential Mechanisms of Evolutionary Specialization.</title>
        <authorList>
            <person name="Sun Y."/>
            <person name="Deng T."/>
            <person name="Zhang A."/>
            <person name="Moore M.J."/>
            <person name="Landis J.B."/>
            <person name="Lin N."/>
            <person name="Zhang H."/>
            <person name="Zhang X."/>
            <person name="Huang J."/>
            <person name="Zhang X."/>
            <person name="Sun H."/>
            <person name="Wang H."/>
        </authorList>
    </citation>
    <scope>NUCLEOTIDE SEQUENCE [LARGE SCALE GENOMIC DNA]</scope>
    <source>
        <strain evidence="2">TB1705</strain>
        <tissue evidence="2">Leaf</tissue>
    </source>
</reference>
<dbReference type="AlphaFoldDB" id="A0A7J7NWB0"/>